<accession>A0AAD9X2J7</accession>
<dbReference type="InterPro" id="IPR026960">
    <property type="entry name" value="RVT-Znf"/>
</dbReference>
<evidence type="ECO:0000313" key="2">
    <source>
        <dbReference type="EMBL" id="KAK2651616.1"/>
    </source>
</evidence>
<reference evidence="2" key="1">
    <citation type="journal article" date="2023" name="Plant J.">
        <title>Genome sequences and population genomics provide insights into the demographic history, inbreeding, and mutation load of two 'living fossil' tree species of Dipteronia.</title>
        <authorList>
            <person name="Feng Y."/>
            <person name="Comes H.P."/>
            <person name="Chen J."/>
            <person name="Zhu S."/>
            <person name="Lu R."/>
            <person name="Zhang X."/>
            <person name="Li P."/>
            <person name="Qiu J."/>
            <person name="Olsen K.M."/>
            <person name="Qiu Y."/>
        </authorList>
    </citation>
    <scope>NUCLEOTIDE SEQUENCE</scope>
    <source>
        <strain evidence="2">KIB01</strain>
    </source>
</reference>
<comment type="caution">
    <text evidence="2">The sequence shown here is derived from an EMBL/GenBank/DDBJ whole genome shotgun (WGS) entry which is preliminary data.</text>
</comment>
<keyword evidence="3" id="KW-1185">Reference proteome</keyword>
<name>A0AAD9X2J7_9ROSI</name>
<evidence type="ECO:0000313" key="3">
    <source>
        <dbReference type="Proteomes" id="UP001280121"/>
    </source>
</evidence>
<dbReference type="Proteomes" id="UP001280121">
    <property type="component" value="Unassembled WGS sequence"/>
</dbReference>
<organism evidence="2 3">
    <name type="scientific">Dipteronia dyeriana</name>
    <dbReference type="NCBI Taxonomy" id="168575"/>
    <lineage>
        <taxon>Eukaryota</taxon>
        <taxon>Viridiplantae</taxon>
        <taxon>Streptophyta</taxon>
        <taxon>Embryophyta</taxon>
        <taxon>Tracheophyta</taxon>
        <taxon>Spermatophyta</taxon>
        <taxon>Magnoliopsida</taxon>
        <taxon>eudicotyledons</taxon>
        <taxon>Gunneridae</taxon>
        <taxon>Pentapetalae</taxon>
        <taxon>rosids</taxon>
        <taxon>malvids</taxon>
        <taxon>Sapindales</taxon>
        <taxon>Sapindaceae</taxon>
        <taxon>Hippocastanoideae</taxon>
        <taxon>Acereae</taxon>
        <taxon>Dipteronia</taxon>
    </lineage>
</organism>
<sequence length="271" mass="30825">MEEDRNAILSLPVGISRVEDTLMWHYEQCGTYSVKSGYWLGCAMADLPRTLGLNCTDSWWKDSWWKYLWRLPMALKIKMFIWIACYDWVPTRCNLVGRGMTMTSKCPMCNQSLETTLHAVWGCKIFKDVRKSCNFGMPMGKGKNMKFFDFIMSCLEKMKGEELELLHVVLWRNWCHRNLVTHGSNGVCLGDTMDYRGNICLTFGMLMPILRRAESEQLGATKWVLPTSGLLKLNTDAALDASSGVEGVGLVVRGLHRLCVGYELTTSCCNL</sequence>
<dbReference type="Pfam" id="PF13966">
    <property type="entry name" value="zf-RVT"/>
    <property type="match status" value="1"/>
</dbReference>
<feature type="domain" description="Reverse transcriptase zinc-binding" evidence="1">
    <location>
        <begin position="61"/>
        <end position="127"/>
    </location>
</feature>
<gene>
    <name evidence="2" type="ORF">Ddye_011472</name>
</gene>
<protein>
    <recommendedName>
        <fullName evidence="1">Reverse transcriptase zinc-binding domain-containing protein</fullName>
    </recommendedName>
</protein>
<evidence type="ECO:0000259" key="1">
    <source>
        <dbReference type="Pfam" id="PF13966"/>
    </source>
</evidence>
<dbReference type="EMBL" id="JANJYI010000004">
    <property type="protein sequence ID" value="KAK2651616.1"/>
    <property type="molecule type" value="Genomic_DNA"/>
</dbReference>
<proteinExistence type="predicted"/>
<dbReference type="AlphaFoldDB" id="A0AAD9X2J7"/>